<dbReference type="Pfam" id="PF00501">
    <property type="entry name" value="AMP-binding"/>
    <property type="match status" value="2"/>
</dbReference>
<feature type="domain" description="AMP-dependent synthetase/ligase" evidence="2">
    <location>
        <begin position="10"/>
        <end position="101"/>
    </location>
</feature>
<dbReference type="SUPFAM" id="SSF56801">
    <property type="entry name" value="Acetyl-CoA synthetase-like"/>
    <property type="match status" value="1"/>
</dbReference>
<feature type="domain" description="AMP-dependent synthetase/ligase" evidence="2">
    <location>
        <begin position="130"/>
        <end position="314"/>
    </location>
</feature>
<dbReference type="PANTHER" id="PTHR43767">
    <property type="entry name" value="LONG-CHAIN-FATTY-ACID--COA LIGASE"/>
    <property type="match status" value="1"/>
</dbReference>
<dbReference type="EMBL" id="VGJX01000178">
    <property type="protein sequence ID" value="MBM3274306.1"/>
    <property type="molecule type" value="Genomic_DNA"/>
</dbReference>
<gene>
    <name evidence="4" type="ORF">FJZ00_04090</name>
</gene>
<dbReference type="InterPro" id="IPR000873">
    <property type="entry name" value="AMP-dep_synth/lig_dom"/>
</dbReference>
<dbReference type="InterPro" id="IPR045851">
    <property type="entry name" value="AMP-bd_C_sf"/>
</dbReference>
<protein>
    <submittedName>
        <fullName evidence="4">Acyl--CoA ligase</fullName>
    </submittedName>
</protein>
<evidence type="ECO:0000259" key="3">
    <source>
        <dbReference type="Pfam" id="PF13193"/>
    </source>
</evidence>
<sequence>MAHVEAPTARAARLFPDATALVTPLGLTSYGELERDVVYMATVLRANGVRPGDRIALAGENTRGWVAAAYAIPRTGAVLVPLNDRLAAPERDRILTACGARPFESVARGPAAVAPDCRPAISGRLAVRRVHTLLFTSGSCGDPKGVMLTWGNHLASAVASRAALALTHDDVWLCAMPLFHAGGLAILYRQALVGGAVALLPRFDDRAVAATLAQGCVTLASFTATMFRRLRRRLPAPPPALRAVLVGGEAVPEDLRKGPWPVRATYGLTEAASHVTIADCEDVSGYGRPVAGMEIAIRDGRIAIRGAAVMRGYFGRSPGLDGNWFDTGDPGEIDDSGHLRVPGRRADLIVSGGENISPAEVEAALAEHPGVVESAVVPIPDAEWGQAGLAYVVRGDRGLTAEALRAHLRARLGGFKVPAAIRFCGDLPRTASGKVDRRVLADHGHLADVGGMPCQEIDDGRRESLARDDGRDPGRIGTDSLGADAPGSLGQRNALARSEGGPPGRHDAFW</sequence>
<evidence type="ECO:0000313" key="5">
    <source>
        <dbReference type="Proteomes" id="UP000703893"/>
    </source>
</evidence>
<comment type="caution">
    <text evidence="4">The sequence shown here is derived from an EMBL/GenBank/DDBJ whole genome shotgun (WGS) entry which is preliminary data.</text>
</comment>
<dbReference type="InterPro" id="IPR042099">
    <property type="entry name" value="ANL_N_sf"/>
</dbReference>
<dbReference type="Pfam" id="PF13193">
    <property type="entry name" value="AMP-binding_C"/>
    <property type="match status" value="1"/>
</dbReference>
<feature type="domain" description="AMP-binding enzyme C-terminal" evidence="3">
    <location>
        <begin position="360"/>
        <end position="434"/>
    </location>
</feature>
<dbReference type="AlphaFoldDB" id="A0A937X651"/>
<dbReference type="Gene3D" id="3.40.50.12780">
    <property type="entry name" value="N-terminal domain of ligase-like"/>
    <property type="match status" value="1"/>
</dbReference>
<proteinExistence type="predicted"/>
<accession>A0A937X651</accession>
<dbReference type="Proteomes" id="UP000703893">
    <property type="component" value="Unassembled WGS sequence"/>
</dbReference>
<organism evidence="4 5">
    <name type="scientific">Candidatus Tanganyikabacteria bacterium</name>
    <dbReference type="NCBI Taxonomy" id="2961651"/>
    <lineage>
        <taxon>Bacteria</taxon>
        <taxon>Bacillati</taxon>
        <taxon>Candidatus Sericytochromatia</taxon>
        <taxon>Candidatus Tanganyikabacteria</taxon>
    </lineage>
</organism>
<dbReference type="PANTHER" id="PTHR43767:SF1">
    <property type="entry name" value="NONRIBOSOMAL PEPTIDE SYNTHASE PES1 (EUROFUNG)-RELATED"/>
    <property type="match status" value="1"/>
</dbReference>
<dbReference type="GO" id="GO:0016878">
    <property type="term" value="F:acid-thiol ligase activity"/>
    <property type="evidence" value="ECO:0007669"/>
    <property type="project" value="UniProtKB-ARBA"/>
</dbReference>
<dbReference type="InterPro" id="IPR050237">
    <property type="entry name" value="ATP-dep_AMP-bd_enzyme"/>
</dbReference>
<evidence type="ECO:0000256" key="1">
    <source>
        <dbReference type="SAM" id="MobiDB-lite"/>
    </source>
</evidence>
<name>A0A937X651_9BACT</name>
<feature type="region of interest" description="Disordered" evidence="1">
    <location>
        <begin position="464"/>
        <end position="510"/>
    </location>
</feature>
<reference evidence="4 5" key="1">
    <citation type="submission" date="2019-03" db="EMBL/GenBank/DDBJ databases">
        <title>Lake Tanganyika Metagenome-Assembled Genomes (MAGs).</title>
        <authorList>
            <person name="Tran P."/>
        </authorList>
    </citation>
    <scope>NUCLEOTIDE SEQUENCE [LARGE SCALE GENOMIC DNA]</scope>
    <source>
        <strain evidence="4">K_DeepCast_65m_m2_236</strain>
    </source>
</reference>
<feature type="compositionally biased region" description="Basic and acidic residues" evidence="1">
    <location>
        <begin position="464"/>
        <end position="474"/>
    </location>
</feature>
<evidence type="ECO:0000259" key="2">
    <source>
        <dbReference type="Pfam" id="PF00501"/>
    </source>
</evidence>
<dbReference type="Gene3D" id="3.30.300.30">
    <property type="match status" value="1"/>
</dbReference>
<evidence type="ECO:0000313" key="4">
    <source>
        <dbReference type="EMBL" id="MBM3274306.1"/>
    </source>
</evidence>
<keyword evidence="4" id="KW-0436">Ligase</keyword>
<dbReference type="InterPro" id="IPR025110">
    <property type="entry name" value="AMP-bd_C"/>
</dbReference>